<evidence type="ECO:0000256" key="1">
    <source>
        <dbReference type="SAM" id="MobiDB-lite"/>
    </source>
</evidence>
<evidence type="ECO:0000313" key="2">
    <source>
        <dbReference type="EMBL" id="OMP13223.1"/>
    </source>
</evidence>
<comment type="caution">
    <text evidence="2">The sequence shown here is derived from an EMBL/GenBank/DDBJ whole genome shotgun (WGS) entry which is preliminary data.</text>
</comment>
<keyword evidence="2" id="KW-0808">Transferase</keyword>
<proteinExistence type="predicted"/>
<feature type="region of interest" description="Disordered" evidence="1">
    <location>
        <begin position="1"/>
        <end position="31"/>
    </location>
</feature>
<dbReference type="EMBL" id="AWUE01004828">
    <property type="protein sequence ID" value="OMP13223.1"/>
    <property type="molecule type" value="Genomic_DNA"/>
</dbReference>
<gene>
    <name evidence="2" type="ORF">COLO4_02055</name>
</gene>
<keyword evidence="2" id="KW-0489">Methyltransferase</keyword>
<dbReference type="Proteomes" id="UP000187203">
    <property type="component" value="Unassembled WGS sequence"/>
</dbReference>
<evidence type="ECO:0000313" key="3">
    <source>
        <dbReference type="Proteomes" id="UP000187203"/>
    </source>
</evidence>
<protein>
    <submittedName>
        <fullName evidence="2">Methyltransferase</fullName>
    </submittedName>
</protein>
<organism evidence="2 3">
    <name type="scientific">Corchorus olitorius</name>
    <dbReference type="NCBI Taxonomy" id="93759"/>
    <lineage>
        <taxon>Eukaryota</taxon>
        <taxon>Viridiplantae</taxon>
        <taxon>Streptophyta</taxon>
        <taxon>Embryophyta</taxon>
        <taxon>Tracheophyta</taxon>
        <taxon>Spermatophyta</taxon>
        <taxon>Magnoliopsida</taxon>
        <taxon>eudicotyledons</taxon>
        <taxon>Gunneridae</taxon>
        <taxon>Pentapetalae</taxon>
        <taxon>rosids</taxon>
        <taxon>malvids</taxon>
        <taxon>Malvales</taxon>
        <taxon>Malvaceae</taxon>
        <taxon>Grewioideae</taxon>
        <taxon>Apeibeae</taxon>
        <taxon>Corchorus</taxon>
    </lineage>
</organism>
<reference evidence="3" key="1">
    <citation type="submission" date="2013-09" db="EMBL/GenBank/DDBJ databases">
        <title>Corchorus olitorius genome sequencing.</title>
        <authorList>
            <person name="Alam M."/>
            <person name="Haque M.S."/>
            <person name="Islam M.S."/>
            <person name="Emdad E.M."/>
            <person name="Islam M.M."/>
            <person name="Ahmed B."/>
            <person name="Halim A."/>
            <person name="Hossen Q.M.M."/>
            <person name="Hossain M.Z."/>
            <person name="Ahmed R."/>
            <person name="Khan M.M."/>
            <person name="Islam R."/>
            <person name="Rashid M.M."/>
            <person name="Khan S.A."/>
            <person name="Rahman M.S."/>
            <person name="Alam M."/>
            <person name="Yahiya A.S."/>
            <person name="Khan M.S."/>
            <person name="Azam M.S."/>
            <person name="Haque T."/>
            <person name="Lashkar M.Z.H."/>
            <person name="Akhand A.I."/>
            <person name="Morshed G."/>
            <person name="Roy S."/>
            <person name="Uddin K.S."/>
            <person name="Rabeya T."/>
            <person name="Hossain A.S."/>
            <person name="Chowdhury A."/>
            <person name="Snigdha A.R."/>
            <person name="Mortoza M.S."/>
            <person name="Matin S.A."/>
            <person name="Hoque S.M.E."/>
            <person name="Islam M.K."/>
            <person name="Roy D.K."/>
            <person name="Haider R."/>
            <person name="Moosa M.M."/>
            <person name="Elias S.M."/>
            <person name="Hasan A.M."/>
            <person name="Jahan S."/>
            <person name="Shafiuddin M."/>
            <person name="Mahmood N."/>
            <person name="Shommy N.S."/>
        </authorList>
    </citation>
    <scope>NUCLEOTIDE SEQUENCE [LARGE SCALE GENOMIC DNA]</scope>
    <source>
        <strain evidence="3">cv. O-4</strain>
    </source>
</reference>
<keyword evidence="3" id="KW-1185">Reference proteome</keyword>
<dbReference type="GO" id="GO:0008168">
    <property type="term" value="F:methyltransferase activity"/>
    <property type="evidence" value="ECO:0007669"/>
    <property type="project" value="UniProtKB-KW"/>
</dbReference>
<sequence>MTNSVIPIPKPPTGPCHQSLTRQPADQQQYAHQQLSYGIQALKPFNLGIRTNPWPSILMARARRASTKARV</sequence>
<dbReference type="GO" id="GO:0032259">
    <property type="term" value="P:methylation"/>
    <property type="evidence" value="ECO:0007669"/>
    <property type="project" value="UniProtKB-KW"/>
</dbReference>
<dbReference type="AlphaFoldDB" id="A0A1R3L1K0"/>
<accession>A0A1R3L1K0</accession>
<name>A0A1R3L1K0_9ROSI</name>